<evidence type="ECO:0000313" key="2">
    <source>
        <dbReference type="EMBL" id="KIE06340.1"/>
    </source>
</evidence>
<dbReference type="InterPro" id="IPR050678">
    <property type="entry name" value="DNA_Partitioning_ATPase"/>
</dbReference>
<dbReference type="PANTHER" id="PTHR13696">
    <property type="entry name" value="P-LOOP CONTAINING NUCLEOSIDE TRIPHOSPHATE HYDROLASE"/>
    <property type="match status" value="1"/>
</dbReference>
<comment type="caution">
    <text evidence="2">The sequence shown here is derived from an EMBL/GenBank/DDBJ whole genome shotgun (WGS) entry which is preliminary data.</text>
</comment>
<dbReference type="SUPFAM" id="SSF52540">
    <property type="entry name" value="P-loop containing nucleoside triphosphate hydrolases"/>
    <property type="match status" value="1"/>
</dbReference>
<dbReference type="Pfam" id="PF13614">
    <property type="entry name" value="AAA_31"/>
    <property type="match status" value="1"/>
</dbReference>
<dbReference type="EMBL" id="JHEG02000068">
    <property type="protein sequence ID" value="KIE06340.1"/>
    <property type="molecule type" value="Genomic_DNA"/>
</dbReference>
<organism evidence="2">
    <name type="scientific">Tolypothrix bouteillei VB521301</name>
    <dbReference type="NCBI Taxonomy" id="1479485"/>
    <lineage>
        <taxon>Bacteria</taxon>
        <taxon>Bacillati</taxon>
        <taxon>Cyanobacteriota</taxon>
        <taxon>Cyanophyceae</taxon>
        <taxon>Nostocales</taxon>
        <taxon>Tolypothrichaceae</taxon>
        <taxon>Tolypothrix</taxon>
    </lineage>
</organism>
<dbReference type="AlphaFoldDB" id="A0A0C1R276"/>
<gene>
    <name evidence="2" type="ORF">DA73_0245445</name>
</gene>
<dbReference type="CDD" id="cd02042">
    <property type="entry name" value="ParAB_family"/>
    <property type="match status" value="1"/>
</dbReference>
<dbReference type="Gene3D" id="3.40.50.300">
    <property type="entry name" value="P-loop containing nucleotide triphosphate hydrolases"/>
    <property type="match status" value="1"/>
</dbReference>
<dbReference type="OrthoDB" id="477717at2"/>
<dbReference type="PANTHER" id="PTHR13696:SF99">
    <property type="entry name" value="COBYRINIC ACID AC-DIAMIDE SYNTHASE"/>
    <property type="match status" value="1"/>
</dbReference>
<dbReference type="InterPro" id="IPR027417">
    <property type="entry name" value="P-loop_NTPase"/>
</dbReference>
<dbReference type="STRING" id="1479485.DA73_0245445"/>
<proteinExistence type="predicted"/>
<evidence type="ECO:0000259" key="1">
    <source>
        <dbReference type="Pfam" id="PF13614"/>
    </source>
</evidence>
<protein>
    <submittedName>
        <fullName evidence="2">Cobyrinic acid a,c-diamide synthase</fullName>
    </submittedName>
</protein>
<reference evidence="2" key="1">
    <citation type="journal article" date="2015" name="Genome Announc.">
        <title>Draft Genome Sequence of Tolypothrix boutellei Strain VB521301.</title>
        <authorList>
            <person name="Chandrababunaidu M.M."/>
            <person name="Singh D."/>
            <person name="Sen D."/>
            <person name="Bhan S."/>
            <person name="Das S."/>
            <person name="Gupta A."/>
            <person name="Adhikary S.P."/>
            <person name="Tripathy S."/>
        </authorList>
    </citation>
    <scope>NUCLEOTIDE SEQUENCE</scope>
    <source>
        <strain evidence="2">VB521301</strain>
    </source>
</reference>
<dbReference type="InterPro" id="IPR025669">
    <property type="entry name" value="AAA_dom"/>
</dbReference>
<accession>A0A0C1R276</accession>
<sequence length="284" mass="32116">MSAKVVCISNLKGGVGKTTITMALAEYLAGNIHSKRVLVIDLDPQCNLTSVMMDEDTWDKDFEKKELTIPYLFRHPDLFLNHFKNDEFIAKSGISSLRKNCSFKCLHFIPNSARMFEVQENLINQNYFFSSLKPVNLLQELLKPLLSKYDYILIDCPPTLNHIIRSAFLASNFCLIPCVPNKMSIHGLELVLEHIGKSNKIHGHNLKALGIIISRYNGTSAQTASINFIKENPLFPEVFDAEIRERSKIAQALDYGGQVTYKQKYGESHDDMSALANEFIQKVG</sequence>
<feature type="domain" description="AAA" evidence="1">
    <location>
        <begin position="3"/>
        <end position="202"/>
    </location>
</feature>
<name>A0A0C1R276_9CYAN</name>